<dbReference type="RefSeq" id="WP_048043635.1">
    <property type="nucleotide sequence ID" value="NZ_CP009511.1"/>
</dbReference>
<protein>
    <submittedName>
        <fullName evidence="2">RelE/StbE replicon stabilization toxin</fullName>
    </submittedName>
</protein>
<dbReference type="SUPFAM" id="SSF143011">
    <property type="entry name" value="RelE-like"/>
    <property type="match status" value="1"/>
</dbReference>
<dbReference type="Gene3D" id="3.30.2310.20">
    <property type="entry name" value="RelE-like"/>
    <property type="match status" value="1"/>
</dbReference>
<dbReference type="InterPro" id="IPR035093">
    <property type="entry name" value="RelE/ParE_toxin_dom_sf"/>
</dbReference>
<dbReference type="InterPro" id="IPR007712">
    <property type="entry name" value="RelE/ParE_toxin"/>
</dbReference>
<dbReference type="AlphaFoldDB" id="A0A0E3RDX0"/>
<name>A0A0E3RDX0_METMZ</name>
<dbReference type="Pfam" id="PF05016">
    <property type="entry name" value="ParE_toxin"/>
    <property type="match status" value="1"/>
</dbReference>
<evidence type="ECO:0000313" key="3">
    <source>
        <dbReference type="Proteomes" id="UP000033116"/>
    </source>
</evidence>
<dbReference type="PANTHER" id="PTHR38813">
    <property type="match status" value="1"/>
</dbReference>
<accession>A0A0E3RDX0</accession>
<dbReference type="HOGENOM" id="CLU_155761_3_0_2"/>
<dbReference type="GeneID" id="24865372"/>
<dbReference type="EMBL" id="CP009511">
    <property type="protein sequence ID" value="AKB62099.1"/>
    <property type="molecule type" value="Genomic_DNA"/>
</dbReference>
<evidence type="ECO:0000256" key="1">
    <source>
        <dbReference type="ARBA" id="ARBA00022649"/>
    </source>
</evidence>
<organism evidence="2 3">
    <name type="scientific">Methanosarcina mazei SarPi</name>
    <dbReference type="NCBI Taxonomy" id="1434115"/>
    <lineage>
        <taxon>Archaea</taxon>
        <taxon>Methanobacteriati</taxon>
        <taxon>Methanobacteriota</taxon>
        <taxon>Stenosarchaea group</taxon>
        <taxon>Methanomicrobia</taxon>
        <taxon>Methanosarcinales</taxon>
        <taxon>Methanosarcinaceae</taxon>
        <taxon>Methanosarcina</taxon>
    </lineage>
</organism>
<dbReference type="PATRIC" id="fig|1434115.4.peg.2727"/>
<dbReference type="InterPro" id="IPR052747">
    <property type="entry name" value="TA_system_RelE_toxin"/>
</dbReference>
<reference evidence="2 3" key="1">
    <citation type="submission" date="2014-07" db="EMBL/GenBank/DDBJ databases">
        <title>Methanogenic archaea and the global carbon cycle.</title>
        <authorList>
            <person name="Henriksen J.R."/>
            <person name="Luke J."/>
            <person name="Reinhart S."/>
            <person name="Benedict M.N."/>
            <person name="Youngblut N.D."/>
            <person name="Metcalf M.E."/>
            <person name="Whitaker R.J."/>
            <person name="Metcalf W.W."/>
        </authorList>
    </citation>
    <scope>NUCLEOTIDE SEQUENCE [LARGE SCALE GENOMIC DNA]</scope>
    <source>
        <strain evidence="2 3">SarPi</strain>
    </source>
</reference>
<dbReference type="PANTHER" id="PTHR38813:SF1">
    <property type="entry name" value="TOXIN RELE1-RELATED"/>
    <property type="match status" value="1"/>
</dbReference>
<evidence type="ECO:0000313" key="2">
    <source>
        <dbReference type="EMBL" id="AKB62099.1"/>
    </source>
</evidence>
<sequence length="88" mass="10244">MATYTIDFKASVEKDLRKVPKDRLPVILEKIEELAEVPLPSDSKKLSGAEHLYRVRVGDYRIIYEVVNKTNTVTIFYVRNRRSAYRGL</sequence>
<keyword evidence="1" id="KW-1277">Toxin-antitoxin system</keyword>
<proteinExistence type="predicted"/>
<gene>
    <name evidence="2" type="ORF">MSMAP_2114</name>
</gene>
<dbReference type="Proteomes" id="UP000033116">
    <property type="component" value="Chromosome"/>
</dbReference>